<dbReference type="Proteomes" id="UP000008909">
    <property type="component" value="Unassembled WGS sequence"/>
</dbReference>
<organism evidence="1 2">
    <name type="scientific">Clonorchis sinensis</name>
    <name type="common">Chinese liver fluke</name>
    <dbReference type="NCBI Taxonomy" id="79923"/>
    <lineage>
        <taxon>Eukaryota</taxon>
        <taxon>Metazoa</taxon>
        <taxon>Spiralia</taxon>
        <taxon>Lophotrochozoa</taxon>
        <taxon>Platyhelminthes</taxon>
        <taxon>Trematoda</taxon>
        <taxon>Digenea</taxon>
        <taxon>Opisthorchiida</taxon>
        <taxon>Opisthorchiata</taxon>
        <taxon>Opisthorchiidae</taxon>
        <taxon>Clonorchis</taxon>
    </lineage>
</organism>
<accession>G7YAG4</accession>
<dbReference type="EMBL" id="DF143000">
    <property type="protein sequence ID" value="GAA49948.1"/>
    <property type="molecule type" value="Genomic_DNA"/>
</dbReference>
<evidence type="ECO:0000313" key="1">
    <source>
        <dbReference type="EMBL" id="GAA49948.1"/>
    </source>
</evidence>
<proteinExistence type="predicted"/>
<dbReference type="AlphaFoldDB" id="G7YAG4"/>
<sequence>MREKDCQICFHTSVRLVWVPKKLKYMVFKTRSLWICASSKMNRCFDNQGQ</sequence>
<reference key="2">
    <citation type="submission" date="2011-10" db="EMBL/GenBank/DDBJ databases">
        <title>The genome and transcriptome sequence of Clonorchis sinensis provide insights into the carcinogenic liver fluke.</title>
        <authorList>
            <person name="Wang X."/>
            <person name="Huang Y."/>
            <person name="Chen W."/>
            <person name="Liu H."/>
            <person name="Guo L."/>
            <person name="Chen Y."/>
            <person name="Luo F."/>
            <person name="Zhou W."/>
            <person name="Sun J."/>
            <person name="Mao Q."/>
            <person name="Liang P."/>
            <person name="Zhou C."/>
            <person name="Tian Y."/>
            <person name="Men J."/>
            <person name="Lv X."/>
            <person name="Huang L."/>
            <person name="Zhou J."/>
            <person name="Hu Y."/>
            <person name="Li R."/>
            <person name="Zhang F."/>
            <person name="Lei H."/>
            <person name="Li X."/>
            <person name="Hu X."/>
            <person name="Liang C."/>
            <person name="Xu J."/>
            <person name="Wu Z."/>
            <person name="Yu X."/>
        </authorList>
    </citation>
    <scope>NUCLEOTIDE SEQUENCE</scope>
    <source>
        <strain>Henan</strain>
    </source>
</reference>
<reference evidence="1" key="1">
    <citation type="journal article" date="2011" name="Genome Biol.">
        <title>The draft genome of the carcinogenic human liver fluke Clonorchis sinensis.</title>
        <authorList>
            <person name="Wang X."/>
            <person name="Chen W."/>
            <person name="Huang Y."/>
            <person name="Sun J."/>
            <person name="Men J."/>
            <person name="Liu H."/>
            <person name="Luo F."/>
            <person name="Guo L."/>
            <person name="Lv X."/>
            <person name="Deng C."/>
            <person name="Zhou C."/>
            <person name="Fan Y."/>
            <person name="Li X."/>
            <person name="Huang L."/>
            <person name="Hu Y."/>
            <person name="Liang C."/>
            <person name="Hu X."/>
            <person name="Xu J."/>
            <person name="Yu X."/>
        </authorList>
    </citation>
    <scope>NUCLEOTIDE SEQUENCE [LARGE SCALE GENOMIC DNA]</scope>
    <source>
        <strain evidence="1">Henan</strain>
    </source>
</reference>
<keyword evidence="2" id="KW-1185">Reference proteome</keyword>
<gene>
    <name evidence="1" type="ORF">CLF_103819</name>
</gene>
<name>G7YAG4_CLOSI</name>
<protein>
    <submittedName>
        <fullName evidence="1">Uncharacterized protein</fullName>
    </submittedName>
</protein>
<evidence type="ECO:0000313" key="2">
    <source>
        <dbReference type="Proteomes" id="UP000008909"/>
    </source>
</evidence>